<feature type="compositionally biased region" description="Low complexity" evidence="1">
    <location>
        <begin position="448"/>
        <end position="462"/>
    </location>
</feature>
<evidence type="ECO:0000256" key="1">
    <source>
        <dbReference type="SAM" id="MobiDB-lite"/>
    </source>
</evidence>
<gene>
    <name evidence="2" type="ORF">SCF082_LOCUS51654</name>
</gene>
<comment type="caution">
    <text evidence="2">The sequence shown here is derived from an EMBL/GenBank/DDBJ whole genome shotgun (WGS) entry which is preliminary data.</text>
</comment>
<feature type="compositionally biased region" description="Basic and acidic residues" evidence="1">
    <location>
        <begin position="325"/>
        <end position="370"/>
    </location>
</feature>
<dbReference type="EMBL" id="CAXAMM010043684">
    <property type="protein sequence ID" value="CAK9111248.1"/>
    <property type="molecule type" value="Genomic_DNA"/>
</dbReference>
<evidence type="ECO:0000313" key="3">
    <source>
        <dbReference type="Proteomes" id="UP001642464"/>
    </source>
</evidence>
<organism evidence="2 3">
    <name type="scientific">Durusdinium trenchii</name>
    <dbReference type="NCBI Taxonomy" id="1381693"/>
    <lineage>
        <taxon>Eukaryota</taxon>
        <taxon>Sar</taxon>
        <taxon>Alveolata</taxon>
        <taxon>Dinophyceae</taxon>
        <taxon>Suessiales</taxon>
        <taxon>Symbiodiniaceae</taxon>
        <taxon>Durusdinium</taxon>
    </lineage>
</organism>
<feature type="region of interest" description="Disordered" evidence="1">
    <location>
        <begin position="321"/>
        <end position="373"/>
    </location>
</feature>
<keyword evidence="3" id="KW-1185">Reference proteome</keyword>
<protein>
    <submittedName>
        <fullName evidence="2">Uncharacterized protein</fullName>
    </submittedName>
</protein>
<reference evidence="2 3" key="1">
    <citation type="submission" date="2024-02" db="EMBL/GenBank/DDBJ databases">
        <authorList>
            <person name="Chen Y."/>
            <person name="Shah S."/>
            <person name="Dougan E. K."/>
            <person name="Thang M."/>
            <person name="Chan C."/>
        </authorList>
    </citation>
    <scope>NUCLEOTIDE SEQUENCE [LARGE SCALE GENOMIC DNA]</scope>
</reference>
<sequence>MPAQPNKKLKRLNDLRRQVPHCTKEALHKILENVEEFGIPEAHAPRDMRQAAYEELAQWDAYGPMLITKELVVSAGSQVTLTIVNFLTLLHACYKQGGFFYHLVRDTVKKAWLAFCHVLDLLICTMYGHPINPLDLDHAVQKALQLGSDALWEDSFIRKFHWLLHYGDSIRDHGTLIACWAMERKHKRITNVANCYSNLVSYEKSLYVEVLGEELYRLKAGQLPVPGLVHLGKAPQGLKSFVQDFLADAQNKDIYTCSKLNLDRGGQAAQGDVVLVQSDALQWDCGELLKIFGVCKEAFCIIGFYTLANAPAAAAAAAAGATGAADKDPTDPRKAADAKADTRRPRSPEKPPKTEEKPLAKAAEDKKTKDGSGYCAQCSRHIRGGASGMQQHCRSAKHFAYSLWASNSVKSWNDALAEGERLSDLAWQESGLGKPEKMPATQTKETRPFPAAAGRGRSASSSLKKRRAARSPSPAQPLPGTRRDPRDPDGGDGDGDDRARLLTALWEKTLNTVRTW</sequence>
<name>A0ABP0SFT7_9DINO</name>
<feature type="region of interest" description="Disordered" evidence="1">
    <location>
        <begin position="427"/>
        <end position="500"/>
    </location>
</feature>
<accession>A0ABP0SFT7</accession>
<dbReference type="Proteomes" id="UP001642464">
    <property type="component" value="Unassembled WGS sequence"/>
</dbReference>
<proteinExistence type="predicted"/>
<evidence type="ECO:0000313" key="2">
    <source>
        <dbReference type="EMBL" id="CAK9111248.1"/>
    </source>
</evidence>